<comment type="caution">
    <text evidence="1">The sequence shown here is derived from an EMBL/GenBank/DDBJ whole genome shotgun (WGS) entry which is preliminary data.</text>
</comment>
<dbReference type="OrthoDB" id="3237746at2759"/>
<gene>
    <name evidence="1" type="ORF">O181_015039</name>
</gene>
<dbReference type="Proteomes" id="UP000765509">
    <property type="component" value="Unassembled WGS sequence"/>
</dbReference>
<organism evidence="1 2">
    <name type="scientific">Austropuccinia psidii MF-1</name>
    <dbReference type="NCBI Taxonomy" id="1389203"/>
    <lineage>
        <taxon>Eukaryota</taxon>
        <taxon>Fungi</taxon>
        <taxon>Dikarya</taxon>
        <taxon>Basidiomycota</taxon>
        <taxon>Pucciniomycotina</taxon>
        <taxon>Pucciniomycetes</taxon>
        <taxon>Pucciniales</taxon>
        <taxon>Sphaerophragmiaceae</taxon>
        <taxon>Austropuccinia</taxon>
    </lineage>
</organism>
<evidence type="ECO:0000313" key="2">
    <source>
        <dbReference type="Proteomes" id="UP000765509"/>
    </source>
</evidence>
<accession>A0A9Q3C191</accession>
<protein>
    <submittedName>
        <fullName evidence="1">Uncharacterized protein</fullName>
    </submittedName>
</protein>
<proteinExistence type="predicted"/>
<name>A0A9Q3C191_9BASI</name>
<keyword evidence="2" id="KW-1185">Reference proteome</keyword>
<dbReference type="AlphaFoldDB" id="A0A9Q3C191"/>
<dbReference type="EMBL" id="AVOT02004061">
    <property type="protein sequence ID" value="MBW0475324.1"/>
    <property type="molecule type" value="Genomic_DNA"/>
</dbReference>
<sequence>MRKREKEKSKKAREDSVRYWGRKLAHQIRKPIHPGEIVLIYNKELESQWGLLLKNRWDGPYRIVRQINNGPYELEELDGIKLAGRFATSKIKKFYPRGNKLDSEEEEEKGEVEV</sequence>
<reference evidence="1" key="1">
    <citation type="submission" date="2021-03" db="EMBL/GenBank/DDBJ databases">
        <title>Draft genome sequence of rust myrtle Austropuccinia psidii MF-1, a brazilian biotype.</title>
        <authorList>
            <person name="Quecine M.C."/>
            <person name="Pachon D.M.R."/>
            <person name="Bonatelli M.L."/>
            <person name="Correr F.H."/>
            <person name="Franceschini L.M."/>
            <person name="Leite T.F."/>
            <person name="Margarido G.R.A."/>
            <person name="Almeida C.A."/>
            <person name="Ferrarezi J.A."/>
            <person name="Labate C.A."/>
        </authorList>
    </citation>
    <scope>NUCLEOTIDE SEQUENCE</scope>
    <source>
        <strain evidence="1">MF-1</strain>
    </source>
</reference>
<evidence type="ECO:0000313" key="1">
    <source>
        <dbReference type="EMBL" id="MBW0475324.1"/>
    </source>
</evidence>